<dbReference type="PRINTS" id="PR00344">
    <property type="entry name" value="BCTRLSENSOR"/>
</dbReference>
<dbReference type="InterPro" id="IPR004358">
    <property type="entry name" value="Sig_transdc_His_kin-like_C"/>
</dbReference>
<comment type="catalytic activity">
    <reaction evidence="1">
        <text>ATP + protein L-histidine = ADP + protein N-phospho-L-histidine.</text>
        <dbReference type="EC" id="2.7.13.3"/>
    </reaction>
</comment>
<sequence>MGMLVEKNRFTTMSDFPPTSSVVPPAPTAPDIGPAMYESSPDCVKVLDNGGNLLSMNRNGRCAMEIDDFSPLVGLPWASLWPAEMVATVLTALAAARSGGSGRFEAFCPTAKGTPKWWEVIVAPILGADGRTERILAISRDVTGARQAGEALQHSAERLELATEAADLGLWTWDPVSDQVTWDNQRTYDILGLAPSAQPVNAARFAADFLHPDDVERFGQAVAASVAGDLRFQFEGRMRDKNGALRWIELYGRPQDSDGQPSTTLVGTIADITARKLAEDKLRDADRRKDEFLAMLAHELRNPLAPIGAAAELLKLGKFDEARVRKTSEIISRQVSHMTHLVNDLLDVSRVTGGVVKLDTAPLDLRDIVADAVEQSGPLIRGRGHKLCIHLPPDAGTVLGDAKRLVQIVGNLLNNAAKYTPDGGKIDLRIAIDDERVTLSVADNGIGMEHQLACRVFDLFSQAEHTSDRTAGGLGLGLALVKSLVEMHGGSVSCASGGTGAGSTFSVSLPRLRDGREAPLAVHAPERLAGQARTLDILVVDDNVDAAAMLAMLLEASGHRMTVEHSARDALARIETARFDVCLLDIGLPEMDGNALAARLRSHPHTRNALLVAITGYGQESDRQRSQAAGFDQHMVKPVDTGRLMDVLAEVV</sequence>
<feature type="modified residue" description="4-aspartylphosphate" evidence="4">
    <location>
        <position position="585"/>
    </location>
</feature>
<dbReference type="CDD" id="cd00075">
    <property type="entry name" value="HATPase"/>
    <property type="match status" value="1"/>
</dbReference>
<evidence type="ECO:0000256" key="3">
    <source>
        <dbReference type="ARBA" id="ARBA00022553"/>
    </source>
</evidence>
<dbReference type="InterPro" id="IPR035965">
    <property type="entry name" value="PAS-like_dom_sf"/>
</dbReference>
<evidence type="ECO:0000313" key="9">
    <source>
        <dbReference type="EMBL" id="NHZ41708.1"/>
    </source>
</evidence>
<dbReference type="Pfam" id="PF08448">
    <property type="entry name" value="PAS_4"/>
    <property type="match status" value="1"/>
</dbReference>
<dbReference type="InterPro" id="IPR011006">
    <property type="entry name" value="CheY-like_superfamily"/>
</dbReference>
<dbReference type="CDD" id="cd00082">
    <property type="entry name" value="HisKA"/>
    <property type="match status" value="1"/>
</dbReference>
<evidence type="ECO:0000256" key="2">
    <source>
        <dbReference type="ARBA" id="ARBA00012438"/>
    </source>
</evidence>
<dbReference type="InterPro" id="IPR000700">
    <property type="entry name" value="PAS-assoc_C"/>
</dbReference>
<dbReference type="InterPro" id="IPR005467">
    <property type="entry name" value="His_kinase_dom"/>
</dbReference>
<dbReference type="NCBIfam" id="TIGR00229">
    <property type="entry name" value="sensory_box"/>
    <property type="match status" value="1"/>
</dbReference>
<dbReference type="Pfam" id="PF00072">
    <property type="entry name" value="Response_reg"/>
    <property type="match status" value="1"/>
</dbReference>
<dbReference type="SUPFAM" id="SSF52172">
    <property type="entry name" value="CheY-like"/>
    <property type="match status" value="1"/>
</dbReference>
<dbReference type="Proteomes" id="UP000819052">
    <property type="component" value="Unassembled WGS sequence"/>
</dbReference>
<dbReference type="InterPro" id="IPR000014">
    <property type="entry name" value="PAS"/>
</dbReference>
<dbReference type="SMART" id="SM00387">
    <property type="entry name" value="HATPase_c"/>
    <property type="match status" value="1"/>
</dbReference>
<gene>
    <name evidence="9" type="ORF">F1609_16290</name>
</gene>
<dbReference type="SUPFAM" id="SSF55785">
    <property type="entry name" value="PYP-like sensor domain (PAS domain)"/>
    <property type="match status" value="2"/>
</dbReference>
<dbReference type="PROSITE" id="PS50113">
    <property type="entry name" value="PAC"/>
    <property type="match status" value="2"/>
</dbReference>
<dbReference type="Pfam" id="PF00512">
    <property type="entry name" value="HisKA"/>
    <property type="match status" value="1"/>
</dbReference>
<dbReference type="InterPro" id="IPR001610">
    <property type="entry name" value="PAC"/>
</dbReference>
<dbReference type="InterPro" id="IPR013656">
    <property type="entry name" value="PAS_4"/>
</dbReference>
<dbReference type="CDD" id="cd00130">
    <property type="entry name" value="PAS"/>
    <property type="match status" value="2"/>
</dbReference>
<dbReference type="Pfam" id="PF08447">
    <property type="entry name" value="PAS_3"/>
    <property type="match status" value="1"/>
</dbReference>
<dbReference type="PANTHER" id="PTHR43547:SF2">
    <property type="entry name" value="HYBRID SIGNAL TRANSDUCTION HISTIDINE KINASE C"/>
    <property type="match status" value="1"/>
</dbReference>
<dbReference type="InterPro" id="IPR013655">
    <property type="entry name" value="PAS_fold_3"/>
</dbReference>
<proteinExistence type="predicted"/>
<organism evidence="9 10">
    <name type="scientific">Massilia aquatica</name>
    <dbReference type="NCBI Taxonomy" id="2609000"/>
    <lineage>
        <taxon>Bacteria</taxon>
        <taxon>Pseudomonadati</taxon>
        <taxon>Pseudomonadota</taxon>
        <taxon>Betaproteobacteria</taxon>
        <taxon>Burkholderiales</taxon>
        <taxon>Oxalobacteraceae</taxon>
        <taxon>Telluria group</taxon>
        <taxon>Massilia</taxon>
    </lineage>
</organism>
<dbReference type="Gene3D" id="3.40.50.2300">
    <property type="match status" value="1"/>
</dbReference>
<dbReference type="InterPro" id="IPR036890">
    <property type="entry name" value="HATPase_C_sf"/>
</dbReference>
<feature type="domain" description="Histidine kinase" evidence="5">
    <location>
        <begin position="295"/>
        <end position="513"/>
    </location>
</feature>
<dbReference type="EC" id="2.7.13.3" evidence="2"/>
<feature type="domain" description="Response regulatory" evidence="6">
    <location>
        <begin position="536"/>
        <end position="652"/>
    </location>
</feature>
<dbReference type="InterPro" id="IPR001789">
    <property type="entry name" value="Sig_transdc_resp-reg_receiver"/>
</dbReference>
<dbReference type="Gene3D" id="3.30.450.20">
    <property type="entry name" value="PAS domain"/>
    <property type="match status" value="2"/>
</dbReference>
<keyword evidence="3 4" id="KW-0597">Phosphoprotein</keyword>
<dbReference type="InterPro" id="IPR036097">
    <property type="entry name" value="HisK_dim/P_sf"/>
</dbReference>
<dbReference type="CDD" id="cd17580">
    <property type="entry name" value="REC_2_DhkD-like"/>
    <property type="match status" value="1"/>
</dbReference>
<evidence type="ECO:0000259" key="5">
    <source>
        <dbReference type="PROSITE" id="PS50109"/>
    </source>
</evidence>
<dbReference type="PROSITE" id="PS50112">
    <property type="entry name" value="PAS"/>
    <property type="match status" value="1"/>
</dbReference>
<dbReference type="SMART" id="SM00388">
    <property type="entry name" value="HisKA"/>
    <property type="match status" value="1"/>
</dbReference>
<evidence type="ECO:0000259" key="6">
    <source>
        <dbReference type="PROSITE" id="PS50110"/>
    </source>
</evidence>
<keyword evidence="10" id="KW-1185">Reference proteome</keyword>
<dbReference type="SUPFAM" id="SSF47384">
    <property type="entry name" value="Homodimeric domain of signal transducing histidine kinase"/>
    <property type="match status" value="1"/>
</dbReference>
<dbReference type="SUPFAM" id="SSF55874">
    <property type="entry name" value="ATPase domain of HSP90 chaperone/DNA topoisomerase II/histidine kinase"/>
    <property type="match status" value="1"/>
</dbReference>
<comment type="caution">
    <text evidence="9">The sequence shown here is derived from an EMBL/GenBank/DDBJ whole genome shotgun (WGS) entry which is preliminary data.</text>
</comment>
<dbReference type="PROSITE" id="PS50109">
    <property type="entry name" value="HIS_KIN"/>
    <property type="match status" value="1"/>
</dbReference>
<feature type="domain" description="PAC" evidence="8">
    <location>
        <begin position="232"/>
        <end position="284"/>
    </location>
</feature>
<evidence type="ECO:0000256" key="1">
    <source>
        <dbReference type="ARBA" id="ARBA00000085"/>
    </source>
</evidence>
<dbReference type="Gene3D" id="1.10.287.130">
    <property type="match status" value="1"/>
</dbReference>
<feature type="domain" description="PAC" evidence="8">
    <location>
        <begin position="102"/>
        <end position="154"/>
    </location>
</feature>
<dbReference type="InterPro" id="IPR003661">
    <property type="entry name" value="HisK_dim/P_dom"/>
</dbReference>
<accession>A0ABX0M532</accession>
<dbReference type="PROSITE" id="PS50110">
    <property type="entry name" value="RESPONSE_REGULATORY"/>
    <property type="match status" value="1"/>
</dbReference>
<dbReference type="SMART" id="SM00448">
    <property type="entry name" value="REC"/>
    <property type="match status" value="1"/>
</dbReference>
<evidence type="ECO:0000259" key="7">
    <source>
        <dbReference type="PROSITE" id="PS50112"/>
    </source>
</evidence>
<protein>
    <recommendedName>
        <fullName evidence="2">histidine kinase</fullName>
        <ecNumber evidence="2">2.7.13.3</ecNumber>
    </recommendedName>
</protein>
<dbReference type="InterPro" id="IPR003594">
    <property type="entry name" value="HATPase_dom"/>
</dbReference>
<dbReference type="SMART" id="SM00086">
    <property type="entry name" value="PAC"/>
    <property type="match status" value="2"/>
</dbReference>
<feature type="domain" description="PAS" evidence="7">
    <location>
        <begin position="155"/>
        <end position="229"/>
    </location>
</feature>
<dbReference type="Pfam" id="PF02518">
    <property type="entry name" value="HATPase_c"/>
    <property type="match status" value="1"/>
</dbReference>
<dbReference type="Gene3D" id="3.30.565.10">
    <property type="entry name" value="Histidine kinase-like ATPase, C-terminal domain"/>
    <property type="match status" value="1"/>
</dbReference>
<dbReference type="PANTHER" id="PTHR43547">
    <property type="entry name" value="TWO-COMPONENT HISTIDINE KINASE"/>
    <property type="match status" value="1"/>
</dbReference>
<reference evidence="9 10" key="1">
    <citation type="submission" date="2019-09" db="EMBL/GenBank/DDBJ databases">
        <title>Taxonomy of Antarctic Massilia spp.: description of Massilia rubra sp. nov., Massilia aquatica sp. nov., Massilia mucilaginosa sp. nov., Massilia frigida sp. nov. isolated from streams, lakes and regoliths.</title>
        <authorList>
            <person name="Holochova P."/>
            <person name="Sedlacek I."/>
            <person name="Kralova S."/>
            <person name="Maslanova I."/>
            <person name="Busse H.-J."/>
            <person name="Stankova E."/>
            <person name="Vrbovska V."/>
            <person name="Kovarovic V."/>
            <person name="Bartak M."/>
            <person name="Svec P."/>
            <person name="Pantucek R."/>
        </authorList>
    </citation>
    <scope>NUCLEOTIDE SEQUENCE [LARGE SCALE GENOMIC DNA]</scope>
    <source>
        <strain evidence="9 10">CCM 8693</strain>
    </source>
</reference>
<evidence type="ECO:0000259" key="8">
    <source>
        <dbReference type="PROSITE" id="PS50113"/>
    </source>
</evidence>
<dbReference type="EMBL" id="VVIW01000008">
    <property type="protein sequence ID" value="NHZ41708.1"/>
    <property type="molecule type" value="Genomic_DNA"/>
</dbReference>
<name>A0ABX0M532_9BURK</name>
<evidence type="ECO:0000256" key="4">
    <source>
        <dbReference type="PROSITE-ProRule" id="PRU00169"/>
    </source>
</evidence>
<evidence type="ECO:0000313" key="10">
    <source>
        <dbReference type="Proteomes" id="UP000819052"/>
    </source>
</evidence>